<protein>
    <submittedName>
        <fullName evidence="2">Uncharacterized protein</fullName>
    </submittedName>
</protein>
<accession>A0A7J7NVU4</accession>
<organism evidence="2 3">
    <name type="scientific">Kingdonia uniflora</name>
    <dbReference type="NCBI Taxonomy" id="39325"/>
    <lineage>
        <taxon>Eukaryota</taxon>
        <taxon>Viridiplantae</taxon>
        <taxon>Streptophyta</taxon>
        <taxon>Embryophyta</taxon>
        <taxon>Tracheophyta</taxon>
        <taxon>Spermatophyta</taxon>
        <taxon>Magnoliopsida</taxon>
        <taxon>Ranunculales</taxon>
        <taxon>Circaeasteraceae</taxon>
        <taxon>Kingdonia</taxon>
    </lineage>
</organism>
<dbReference type="EMBL" id="JACGCM010000511">
    <property type="protein sequence ID" value="KAF6171213.1"/>
    <property type="molecule type" value="Genomic_DNA"/>
</dbReference>
<dbReference type="AlphaFoldDB" id="A0A7J7NVU4"/>
<evidence type="ECO:0000256" key="1">
    <source>
        <dbReference type="SAM" id="MobiDB-lite"/>
    </source>
</evidence>
<name>A0A7J7NVU4_9MAGN</name>
<keyword evidence="3" id="KW-1185">Reference proteome</keyword>
<gene>
    <name evidence="2" type="ORF">GIB67_001928</name>
</gene>
<evidence type="ECO:0000313" key="3">
    <source>
        <dbReference type="Proteomes" id="UP000541444"/>
    </source>
</evidence>
<dbReference type="PANTHER" id="PTHR35500:SF1">
    <property type="entry name" value="OS03G0108700 PROTEIN"/>
    <property type="match status" value="1"/>
</dbReference>
<reference evidence="2 3" key="1">
    <citation type="journal article" date="2020" name="IScience">
        <title>Genome Sequencing of the Endangered Kingdonia uniflora (Circaeasteraceae, Ranunculales) Reveals Potential Mechanisms of Evolutionary Specialization.</title>
        <authorList>
            <person name="Sun Y."/>
            <person name="Deng T."/>
            <person name="Zhang A."/>
            <person name="Moore M.J."/>
            <person name="Landis J.B."/>
            <person name="Lin N."/>
            <person name="Zhang H."/>
            <person name="Zhang X."/>
            <person name="Huang J."/>
            <person name="Zhang X."/>
            <person name="Sun H."/>
            <person name="Wang H."/>
        </authorList>
    </citation>
    <scope>NUCLEOTIDE SEQUENCE [LARGE SCALE GENOMIC DNA]</scope>
    <source>
        <strain evidence="2">TB1705</strain>
        <tissue evidence="2">Leaf</tissue>
    </source>
</reference>
<evidence type="ECO:0000313" key="2">
    <source>
        <dbReference type="EMBL" id="KAF6171213.1"/>
    </source>
</evidence>
<proteinExistence type="predicted"/>
<feature type="region of interest" description="Disordered" evidence="1">
    <location>
        <begin position="1"/>
        <end position="27"/>
    </location>
</feature>
<dbReference type="OrthoDB" id="1933196at2759"/>
<dbReference type="Proteomes" id="UP000541444">
    <property type="component" value="Unassembled WGS sequence"/>
</dbReference>
<comment type="caution">
    <text evidence="2">The sequence shown here is derived from an EMBL/GenBank/DDBJ whole genome shotgun (WGS) entry which is preliminary data.</text>
</comment>
<dbReference type="PANTHER" id="PTHR35500">
    <property type="entry name" value="OS03G0108700 PROTEIN"/>
    <property type="match status" value="1"/>
</dbReference>
<sequence length="132" mass="15395">MGEEDMQVSRKRMKQVMEEKEGEDSEAIEEIAEGETEMNLVGSEEIELEINGVLEKIERFTQMVSELLESGKILFKDLSNDFEERMIGIHREHIEKWQDEIKELRLLDVSNEEANTLLSNARHLLQNVHIDP</sequence>